<feature type="signal peptide" evidence="5">
    <location>
        <begin position="1"/>
        <end position="20"/>
    </location>
</feature>
<feature type="chain" id="PRO_5002991247" description="beta-lactamase" evidence="5">
    <location>
        <begin position="21"/>
        <end position="145"/>
    </location>
</feature>
<proteinExistence type="predicted"/>
<evidence type="ECO:0000256" key="5">
    <source>
        <dbReference type="SAM" id="SignalP"/>
    </source>
</evidence>
<reference evidence="6 7" key="1">
    <citation type="submission" date="2009-07" db="EMBL/GenBank/DDBJ databases">
        <authorList>
            <person name="Madupu R."/>
            <person name="Sebastian Y."/>
            <person name="Durkin A.S."/>
            <person name="Torralba M."/>
            <person name="Methe B."/>
            <person name="Sutton G.G."/>
            <person name="Strausberg R.L."/>
            <person name="Nelson K.E."/>
        </authorList>
    </citation>
    <scope>NUCLEOTIDE SEQUENCE [LARGE SCALE GENOMIC DNA]</scope>
    <source>
        <strain evidence="6 7">RM3268</strain>
    </source>
</reference>
<evidence type="ECO:0000313" key="7">
    <source>
        <dbReference type="Proteomes" id="UP000005709"/>
    </source>
</evidence>
<evidence type="ECO:0000256" key="4">
    <source>
        <dbReference type="ARBA" id="ARBA00023251"/>
    </source>
</evidence>
<evidence type="ECO:0000313" key="6">
    <source>
        <dbReference type="EMBL" id="EEV18380.1"/>
    </source>
</evidence>
<dbReference type="RefSeq" id="WP_005870060.1">
    <property type="nucleotide sequence ID" value="NZ_ACYG01000015.1"/>
</dbReference>
<dbReference type="Gene3D" id="1.25.40.10">
    <property type="entry name" value="Tetratricopeptide repeat domain"/>
    <property type="match status" value="1"/>
</dbReference>
<comment type="catalytic activity">
    <reaction evidence="1">
        <text>a beta-lactam + H2O = a substituted beta-amino acid</text>
        <dbReference type="Rhea" id="RHEA:20401"/>
        <dbReference type="ChEBI" id="CHEBI:15377"/>
        <dbReference type="ChEBI" id="CHEBI:35627"/>
        <dbReference type="ChEBI" id="CHEBI:140347"/>
        <dbReference type="EC" id="3.5.2.6"/>
    </reaction>
</comment>
<dbReference type="OrthoDB" id="5358683at2"/>
<keyword evidence="4" id="KW-0046">Antibiotic resistance</keyword>
<comment type="caution">
    <text evidence="6">The sequence shown here is derived from an EMBL/GenBank/DDBJ whole genome shotgun (WGS) entry which is preliminary data.</text>
</comment>
<dbReference type="GO" id="GO:0008800">
    <property type="term" value="F:beta-lactamase activity"/>
    <property type="evidence" value="ECO:0007669"/>
    <property type="project" value="UniProtKB-EC"/>
</dbReference>
<dbReference type="EMBL" id="ACYG01000015">
    <property type="protein sequence ID" value="EEV18380.1"/>
    <property type="molecule type" value="Genomic_DNA"/>
</dbReference>
<keyword evidence="5" id="KW-0732">Signal</keyword>
<evidence type="ECO:0000256" key="2">
    <source>
        <dbReference type="ARBA" id="ARBA00012865"/>
    </source>
</evidence>
<name>C8PFJ6_9BACT</name>
<dbReference type="SUPFAM" id="SSF81901">
    <property type="entry name" value="HCP-like"/>
    <property type="match status" value="1"/>
</dbReference>
<keyword evidence="3" id="KW-1015">Disulfide bond</keyword>
<dbReference type="PROSITE" id="PS51257">
    <property type="entry name" value="PROKAR_LIPOPROTEIN"/>
    <property type="match status" value="1"/>
</dbReference>
<dbReference type="SMART" id="SM00671">
    <property type="entry name" value="SEL1"/>
    <property type="match status" value="1"/>
</dbReference>
<dbReference type="InterPro" id="IPR006597">
    <property type="entry name" value="Sel1-like"/>
</dbReference>
<evidence type="ECO:0000256" key="3">
    <source>
        <dbReference type="ARBA" id="ARBA00023157"/>
    </source>
</evidence>
<organism evidence="6 7">
    <name type="scientific">Campylobacter gracilis RM3268</name>
    <dbReference type="NCBI Taxonomy" id="553220"/>
    <lineage>
        <taxon>Bacteria</taxon>
        <taxon>Pseudomonadati</taxon>
        <taxon>Campylobacterota</taxon>
        <taxon>Epsilonproteobacteria</taxon>
        <taxon>Campylobacterales</taxon>
        <taxon>Campylobacteraceae</taxon>
        <taxon>Campylobacter</taxon>
    </lineage>
</organism>
<dbReference type="InterPro" id="IPR011990">
    <property type="entry name" value="TPR-like_helical_dom_sf"/>
</dbReference>
<evidence type="ECO:0000256" key="1">
    <source>
        <dbReference type="ARBA" id="ARBA00001526"/>
    </source>
</evidence>
<dbReference type="GO" id="GO:0046677">
    <property type="term" value="P:response to antibiotic"/>
    <property type="evidence" value="ECO:0007669"/>
    <property type="project" value="UniProtKB-KW"/>
</dbReference>
<sequence>MKKILALIAAGVFLAGCVSNAPKSAVDAPKSGKYSFADVQDGIRAMNLQGSVVQSDACKNGNGAMCLNFADSMYSKHDYASAANAYNAACTLSQNFPACQKLAAMFEKGEGVEQNKFNAIDLYRISCYYGYKDACANMRRLGYNG</sequence>
<dbReference type="eggNOG" id="ENOG5032MNJ">
    <property type="taxonomic scope" value="Bacteria"/>
</dbReference>
<dbReference type="AlphaFoldDB" id="C8PFJ6"/>
<dbReference type="EC" id="3.5.2.6" evidence="2"/>
<dbReference type="Proteomes" id="UP000005709">
    <property type="component" value="Unassembled WGS sequence"/>
</dbReference>
<accession>C8PFJ6</accession>
<dbReference type="STRING" id="824.CGRAC_0554"/>
<protein>
    <recommendedName>
        <fullName evidence="2">beta-lactamase</fullName>
        <ecNumber evidence="2">3.5.2.6</ecNumber>
    </recommendedName>
</protein>
<gene>
    <name evidence="6" type="ORF">CAMGR0001_1727</name>
</gene>
<keyword evidence="7" id="KW-1185">Reference proteome</keyword>